<accession>A0A370BCR8</accession>
<reference evidence="2 3" key="1">
    <citation type="submission" date="2018-07" db="EMBL/GenBank/DDBJ databases">
        <title>Streptomyces species from bats.</title>
        <authorList>
            <person name="Dunlap C."/>
        </authorList>
    </citation>
    <scope>NUCLEOTIDE SEQUENCE [LARGE SCALE GENOMIC DNA]</scope>
    <source>
        <strain evidence="2 3">AC230</strain>
    </source>
</reference>
<proteinExistence type="predicted"/>
<evidence type="ECO:0000313" key="2">
    <source>
        <dbReference type="EMBL" id="RDG38179.1"/>
    </source>
</evidence>
<evidence type="ECO:0000313" key="3">
    <source>
        <dbReference type="Proteomes" id="UP000253741"/>
    </source>
</evidence>
<feature type="non-terminal residue" evidence="2">
    <location>
        <position position="51"/>
    </location>
</feature>
<name>A0A370BCR8_9ACTN</name>
<gene>
    <name evidence="2" type="ORF">DVH02_10470</name>
</gene>
<feature type="region of interest" description="Disordered" evidence="1">
    <location>
        <begin position="1"/>
        <end position="25"/>
    </location>
</feature>
<dbReference type="AlphaFoldDB" id="A0A370BCR8"/>
<dbReference type="EMBL" id="QQNA01000067">
    <property type="protein sequence ID" value="RDG38179.1"/>
    <property type="molecule type" value="Genomic_DNA"/>
</dbReference>
<sequence>MNPAASDPPANAPQSEGGPVEIQLPSPVKPKLRGWLHAGMFPAVLVAGVAL</sequence>
<keyword evidence="3" id="KW-1185">Reference proteome</keyword>
<organism evidence="2 3">
    <name type="scientific">Streptomyces corynorhini</name>
    <dbReference type="NCBI Taxonomy" id="2282652"/>
    <lineage>
        <taxon>Bacteria</taxon>
        <taxon>Bacillati</taxon>
        <taxon>Actinomycetota</taxon>
        <taxon>Actinomycetes</taxon>
        <taxon>Kitasatosporales</taxon>
        <taxon>Streptomycetaceae</taxon>
        <taxon>Streptomyces</taxon>
    </lineage>
</organism>
<protein>
    <submittedName>
        <fullName evidence="2">Hemolysin III family protein</fullName>
    </submittedName>
</protein>
<evidence type="ECO:0000256" key="1">
    <source>
        <dbReference type="SAM" id="MobiDB-lite"/>
    </source>
</evidence>
<comment type="caution">
    <text evidence="2">The sequence shown here is derived from an EMBL/GenBank/DDBJ whole genome shotgun (WGS) entry which is preliminary data.</text>
</comment>
<feature type="compositionally biased region" description="Low complexity" evidence="1">
    <location>
        <begin position="1"/>
        <end position="13"/>
    </location>
</feature>
<dbReference type="Proteomes" id="UP000253741">
    <property type="component" value="Unassembled WGS sequence"/>
</dbReference>